<dbReference type="PANTHER" id="PTHR34138:SF1">
    <property type="entry name" value="CELL SHAPE-DETERMINING PROTEIN MREC"/>
    <property type="match status" value="1"/>
</dbReference>
<evidence type="ECO:0000313" key="9">
    <source>
        <dbReference type="Proteomes" id="UP000632498"/>
    </source>
</evidence>
<organism evidence="8 9">
    <name type="scientific">Terasakiella brassicae</name>
    <dbReference type="NCBI Taxonomy" id="1634917"/>
    <lineage>
        <taxon>Bacteria</taxon>
        <taxon>Pseudomonadati</taxon>
        <taxon>Pseudomonadota</taxon>
        <taxon>Alphaproteobacteria</taxon>
        <taxon>Rhodospirillales</taxon>
        <taxon>Terasakiellaceae</taxon>
        <taxon>Terasakiella</taxon>
    </lineage>
</organism>
<name>A0A917BSK8_9PROT</name>
<dbReference type="InterPro" id="IPR042175">
    <property type="entry name" value="Cell/Rod_MreC_2"/>
</dbReference>
<evidence type="ECO:0000256" key="1">
    <source>
        <dbReference type="ARBA" id="ARBA00009369"/>
    </source>
</evidence>
<evidence type="ECO:0000256" key="4">
    <source>
        <dbReference type="ARBA" id="ARBA00032089"/>
    </source>
</evidence>
<dbReference type="AlphaFoldDB" id="A0A917BSK8"/>
<gene>
    <name evidence="8" type="ORF">GCM10011332_02740</name>
</gene>
<dbReference type="InterPro" id="IPR055342">
    <property type="entry name" value="MreC_beta-barrel_core"/>
</dbReference>
<reference evidence="8" key="1">
    <citation type="journal article" date="2014" name="Int. J. Syst. Evol. Microbiol.">
        <title>Complete genome sequence of Corynebacterium casei LMG S-19264T (=DSM 44701T), isolated from a smear-ripened cheese.</title>
        <authorList>
            <consortium name="US DOE Joint Genome Institute (JGI-PGF)"/>
            <person name="Walter F."/>
            <person name="Albersmeier A."/>
            <person name="Kalinowski J."/>
            <person name="Ruckert C."/>
        </authorList>
    </citation>
    <scope>NUCLEOTIDE SEQUENCE</scope>
    <source>
        <strain evidence="8">CGMCC 1.15254</strain>
    </source>
</reference>
<evidence type="ECO:0000259" key="7">
    <source>
        <dbReference type="Pfam" id="PF04085"/>
    </source>
</evidence>
<dbReference type="GO" id="GO:0008360">
    <property type="term" value="P:regulation of cell shape"/>
    <property type="evidence" value="ECO:0007669"/>
    <property type="project" value="UniProtKB-KW"/>
</dbReference>
<dbReference type="EMBL" id="BMHV01000002">
    <property type="protein sequence ID" value="GGF52914.1"/>
    <property type="molecule type" value="Genomic_DNA"/>
</dbReference>
<dbReference type="RefSeq" id="WP_229734199.1">
    <property type="nucleotide sequence ID" value="NZ_BMHV01000002.1"/>
</dbReference>
<dbReference type="PANTHER" id="PTHR34138">
    <property type="entry name" value="CELL SHAPE-DETERMINING PROTEIN MREC"/>
    <property type="match status" value="1"/>
</dbReference>
<comment type="similarity">
    <text evidence="1">Belongs to the MreC family.</text>
</comment>
<keyword evidence="3" id="KW-0133">Cell shape</keyword>
<dbReference type="Gene3D" id="2.40.10.340">
    <property type="entry name" value="Rod shape-determining protein MreC, domain 1"/>
    <property type="match status" value="1"/>
</dbReference>
<dbReference type="InterPro" id="IPR042177">
    <property type="entry name" value="Cell/Rod_1"/>
</dbReference>
<feature type="transmembrane region" description="Helical" evidence="6">
    <location>
        <begin position="21"/>
        <end position="38"/>
    </location>
</feature>
<evidence type="ECO:0000256" key="3">
    <source>
        <dbReference type="ARBA" id="ARBA00022960"/>
    </source>
</evidence>
<proteinExistence type="inferred from homology"/>
<keyword evidence="9" id="KW-1185">Reference proteome</keyword>
<feature type="region of interest" description="Disordered" evidence="5">
    <location>
        <begin position="291"/>
        <end position="325"/>
    </location>
</feature>
<dbReference type="Gene3D" id="2.40.10.350">
    <property type="entry name" value="Rod shape-determining protein MreC, domain 2"/>
    <property type="match status" value="1"/>
</dbReference>
<evidence type="ECO:0000256" key="6">
    <source>
        <dbReference type="SAM" id="Phobius"/>
    </source>
</evidence>
<sequence length="325" mass="35524">MVKHGPGAQNRVDVIRNLLQRFAYLGLILAAFALMMLGKAETVIVEEARARINDAFAPILEAVAEPAETVRGYLAEARQFLAVHEENQRLSEENKRLLKWQTVARQVESENAVLRELLKFEVGPQATYKTARVISDDGGIFSESMLVYAGVREGVKNGQAVVTGEGLVGRIAGVAYRSARILLLSDLNSRIPVMIESSRARGIMIGRNEEKPILSKLPPGTIVSPGDRIVTSGHGGAFPQGIPVGQVSSVSDKAIEVTLYVDSSRLEIVRIIDYGLDGILDRDRLRTDLPKNDLPAKPVAQPVHTPIEMRTVVPKPGTERRPSEP</sequence>
<dbReference type="Pfam" id="PF04085">
    <property type="entry name" value="MreC"/>
    <property type="match status" value="1"/>
</dbReference>
<comment type="caution">
    <text evidence="8">The sequence shown here is derived from an EMBL/GenBank/DDBJ whole genome shotgun (WGS) entry which is preliminary data.</text>
</comment>
<dbReference type="NCBIfam" id="TIGR00219">
    <property type="entry name" value="mreC"/>
    <property type="match status" value="1"/>
</dbReference>
<evidence type="ECO:0000313" key="8">
    <source>
        <dbReference type="EMBL" id="GGF52914.1"/>
    </source>
</evidence>
<keyword evidence="6" id="KW-0812">Transmembrane</keyword>
<protein>
    <recommendedName>
        <fullName evidence="2">Cell shape-determining protein MreC</fullName>
    </recommendedName>
    <alternativeName>
        <fullName evidence="4">Cell shape protein MreC</fullName>
    </alternativeName>
</protein>
<evidence type="ECO:0000256" key="5">
    <source>
        <dbReference type="SAM" id="MobiDB-lite"/>
    </source>
</evidence>
<dbReference type="Proteomes" id="UP000632498">
    <property type="component" value="Unassembled WGS sequence"/>
</dbReference>
<evidence type="ECO:0000256" key="2">
    <source>
        <dbReference type="ARBA" id="ARBA00013855"/>
    </source>
</evidence>
<reference evidence="8" key="2">
    <citation type="submission" date="2020-09" db="EMBL/GenBank/DDBJ databases">
        <authorList>
            <person name="Sun Q."/>
            <person name="Zhou Y."/>
        </authorList>
    </citation>
    <scope>NUCLEOTIDE SEQUENCE</scope>
    <source>
        <strain evidence="8">CGMCC 1.15254</strain>
    </source>
</reference>
<dbReference type="GO" id="GO:0005886">
    <property type="term" value="C:plasma membrane"/>
    <property type="evidence" value="ECO:0007669"/>
    <property type="project" value="TreeGrafter"/>
</dbReference>
<keyword evidence="6" id="KW-1133">Transmembrane helix</keyword>
<accession>A0A917BSK8</accession>
<dbReference type="InterPro" id="IPR007221">
    <property type="entry name" value="MreC"/>
</dbReference>
<feature type="domain" description="Rod shape-determining protein MreC beta-barrel core" evidence="7">
    <location>
        <begin position="133"/>
        <end position="272"/>
    </location>
</feature>
<keyword evidence="6" id="KW-0472">Membrane</keyword>